<comment type="similarity">
    <text evidence="1">Belongs to the class I-like SAM-binding methyltransferase superfamily. RNA methyltransferase RlmE family.</text>
</comment>
<evidence type="ECO:0000256" key="4">
    <source>
        <dbReference type="ARBA" id="ARBA00022679"/>
    </source>
</evidence>
<evidence type="ECO:0000256" key="5">
    <source>
        <dbReference type="ARBA" id="ARBA00022691"/>
    </source>
</evidence>
<dbReference type="WBParaSite" id="jg19395">
    <property type="protein sequence ID" value="jg19395"/>
    <property type="gene ID" value="jg19395"/>
</dbReference>
<name>A0A915DFK8_9BILA</name>
<evidence type="ECO:0000256" key="3">
    <source>
        <dbReference type="ARBA" id="ARBA00022603"/>
    </source>
</evidence>
<dbReference type="GO" id="GO:0008650">
    <property type="term" value="F:rRNA (uridine-2'-O-)-methyltransferase activity"/>
    <property type="evidence" value="ECO:0007669"/>
    <property type="project" value="TreeGrafter"/>
</dbReference>
<evidence type="ECO:0000313" key="10">
    <source>
        <dbReference type="WBParaSite" id="jg19395"/>
    </source>
</evidence>
<proteinExistence type="inferred from homology"/>
<dbReference type="InterPro" id="IPR029063">
    <property type="entry name" value="SAM-dependent_MTases_sf"/>
</dbReference>
<organism evidence="9 10">
    <name type="scientific">Ditylenchus dipsaci</name>
    <dbReference type="NCBI Taxonomy" id="166011"/>
    <lineage>
        <taxon>Eukaryota</taxon>
        <taxon>Metazoa</taxon>
        <taxon>Ecdysozoa</taxon>
        <taxon>Nematoda</taxon>
        <taxon>Chromadorea</taxon>
        <taxon>Rhabditida</taxon>
        <taxon>Tylenchina</taxon>
        <taxon>Tylenchomorpha</taxon>
        <taxon>Sphaerularioidea</taxon>
        <taxon>Anguinidae</taxon>
        <taxon>Anguininae</taxon>
        <taxon>Ditylenchus</taxon>
    </lineage>
</organism>
<evidence type="ECO:0000259" key="8">
    <source>
        <dbReference type="Pfam" id="PF01728"/>
    </source>
</evidence>
<dbReference type="PIRSF" id="PIRSF005461">
    <property type="entry name" value="23S_rRNA_mtase"/>
    <property type="match status" value="1"/>
</dbReference>
<dbReference type="SUPFAM" id="SSF53335">
    <property type="entry name" value="S-adenosyl-L-methionine-dependent methyltransferases"/>
    <property type="match status" value="1"/>
</dbReference>
<evidence type="ECO:0000313" key="9">
    <source>
        <dbReference type="Proteomes" id="UP000887574"/>
    </source>
</evidence>
<reference evidence="10" key="1">
    <citation type="submission" date="2022-11" db="UniProtKB">
        <authorList>
            <consortium name="WormBaseParasite"/>
        </authorList>
    </citation>
    <scope>IDENTIFICATION</scope>
</reference>
<keyword evidence="5 7" id="KW-0949">S-adenosyl-L-methionine</keyword>
<dbReference type="Gene3D" id="3.40.50.150">
    <property type="entry name" value="Vaccinia Virus protein VP39"/>
    <property type="match status" value="1"/>
</dbReference>
<dbReference type="AlphaFoldDB" id="A0A915DFK8"/>
<accession>A0A915DFK8</accession>
<dbReference type="HAMAP" id="MF_01547">
    <property type="entry name" value="RNA_methyltr_E"/>
    <property type="match status" value="1"/>
</dbReference>
<feature type="domain" description="Ribosomal RNA methyltransferase FtsJ" evidence="8">
    <location>
        <begin position="65"/>
        <end position="266"/>
    </location>
</feature>
<dbReference type="InterPro" id="IPR015507">
    <property type="entry name" value="rRNA-MeTfrase_E"/>
</dbReference>
<sequence length="270" mass="30329">MPLPRSRCYHSLLRSSQIYASTSSKCFYSSKGRSAKIISRDSEVIKYLNKQFDDSYSKLARLHDYRARSAFKLLEMNEKLRIVQPGDVVVDVGAAPGSWCQVLSNIIFPTDSQKETKVNPLSNSGYILGIDLQPMVLLENVDLLGQANITKQPTQEEIRRRLSGRKLNAVFSDMAPNPTGDPTTDHYRIVALCRCVLDLMVPNATSELPPTLPLLKNGKFLCKLWDGPTKQEFMDDLKKHFNSVRVVKPAASKDHSAEIYLYSSGFVHSC</sequence>
<evidence type="ECO:0000256" key="7">
    <source>
        <dbReference type="PIRSR" id="PIRSR005461-1"/>
    </source>
</evidence>
<dbReference type="Proteomes" id="UP000887574">
    <property type="component" value="Unplaced"/>
</dbReference>
<dbReference type="PANTHER" id="PTHR10920:SF18">
    <property type="entry name" value="RRNA METHYLTRANSFERASE 2, MITOCHONDRIAL"/>
    <property type="match status" value="1"/>
</dbReference>
<evidence type="ECO:0000256" key="2">
    <source>
        <dbReference type="ARBA" id="ARBA00022552"/>
    </source>
</evidence>
<keyword evidence="2" id="KW-0698">rRNA processing</keyword>
<dbReference type="InterPro" id="IPR050082">
    <property type="entry name" value="RNA_methyltr_RlmE"/>
</dbReference>
<keyword evidence="9" id="KW-1185">Reference proteome</keyword>
<protein>
    <recommendedName>
        <fullName evidence="6">rRNA methyltransferase 2, mitochondrial</fullName>
    </recommendedName>
</protein>
<dbReference type="PANTHER" id="PTHR10920">
    <property type="entry name" value="RIBOSOMAL RNA METHYLTRANSFERASE"/>
    <property type="match status" value="1"/>
</dbReference>
<evidence type="ECO:0000256" key="1">
    <source>
        <dbReference type="ARBA" id="ARBA00009258"/>
    </source>
</evidence>
<feature type="active site" description="Proton acceptor" evidence="7">
    <location>
        <position position="223"/>
    </location>
</feature>
<dbReference type="InterPro" id="IPR002877">
    <property type="entry name" value="RNA_MeTrfase_FtsJ_dom"/>
</dbReference>
<keyword evidence="4" id="KW-0808">Transferase</keyword>
<dbReference type="GO" id="GO:0005739">
    <property type="term" value="C:mitochondrion"/>
    <property type="evidence" value="ECO:0007669"/>
    <property type="project" value="TreeGrafter"/>
</dbReference>
<evidence type="ECO:0000256" key="6">
    <source>
        <dbReference type="ARBA" id="ARBA00041184"/>
    </source>
</evidence>
<dbReference type="Pfam" id="PF01728">
    <property type="entry name" value="FtsJ"/>
    <property type="match status" value="1"/>
</dbReference>
<keyword evidence="3" id="KW-0489">Methyltransferase</keyword>